<proteinExistence type="inferred from homology"/>
<comment type="catalytic activity">
    <reaction evidence="1">
        <text>[protein]-peptidylproline (omega=180) = [protein]-peptidylproline (omega=0)</text>
        <dbReference type="Rhea" id="RHEA:16237"/>
        <dbReference type="Rhea" id="RHEA-COMP:10747"/>
        <dbReference type="Rhea" id="RHEA-COMP:10748"/>
        <dbReference type="ChEBI" id="CHEBI:83833"/>
        <dbReference type="ChEBI" id="CHEBI:83834"/>
        <dbReference type="EC" id="5.2.1.8"/>
    </reaction>
</comment>
<organism evidence="8 9">
    <name type="scientific">Azospira restricta</name>
    <dbReference type="NCBI Taxonomy" id="404405"/>
    <lineage>
        <taxon>Bacteria</taxon>
        <taxon>Pseudomonadati</taxon>
        <taxon>Pseudomonadota</taxon>
        <taxon>Betaproteobacteria</taxon>
        <taxon>Rhodocyclales</taxon>
        <taxon>Rhodocyclaceae</taxon>
        <taxon>Azospira</taxon>
    </lineage>
</organism>
<dbReference type="Pfam" id="PF00639">
    <property type="entry name" value="Rotamase"/>
    <property type="match status" value="1"/>
</dbReference>
<gene>
    <name evidence="8" type="primary">nifM</name>
    <name evidence="8" type="ORF">IWH25_06395</name>
</gene>
<dbReference type="EMBL" id="CP064781">
    <property type="protein sequence ID" value="QRJ64967.1"/>
    <property type="molecule type" value="Genomic_DNA"/>
</dbReference>
<evidence type="ECO:0000256" key="2">
    <source>
        <dbReference type="ARBA" id="ARBA00007656"/>
    </source>
</evidence>
<dbReference type="InterPro" id="IPR050245">
    <property type="entry name" value="PrsA_foldase"/>
</dbReference>
<keyword evidence="5 6" id="KW-0413">Isomerase</keyword>
<dbReference type="NCBIfam" id="TIGR02933">
    <property type="entry name" value="nifM_nitrog"/>
    <property type="match status" value="1"/>
</dbReference>
<sequence>MHDAYRRLKLAGELFGKGPETLQPAERERLQRVAAQQQALERRILASREAAAVIVGDDAVATRAAEIRQRYADAGEFARDLARVGLDADALRRALAHELRIEAVLEKVAADVPPVTPVDAELYYHSHPEAFRRAEARRLRHLLLTYDGADERARLAAELAALRPQLVDAEAFAAAALRRSQCPTALNGGELGVVRRGQLYAELEPAAFALAAGELSAVLESPVGLHLLRCDEVFPAQQVPFAEAAPLIVERLAERRRRERQRQWLKALPPAER</sequence>
<dbReference type="PROSITE" id="PS01096">
    <property type="entry name" value="PPIC_PPIASE_1"/>
    <property type="match status" value="1"/>
</dbReference>
<evidence type="ECO:0000256" key="5">
    <source>
        <dbReference type="ARBA" id="ARBA00023235"/>
    </source>
</evidence>
<dbReference type="AlphaFoldDB" id="A0A974SRB4"/>
<dbReference type="Gene3D" id="3.10.50.40">
    <property type="match status" value="1"/>
</dbReference>
<dbReference type="InterPro" id="IPR014282">
    <property type="entry name" value="Nitrogen_fix_NifM"/>
</dbReference>
<dbReference type="GO" id="GO:0003755">
    <property type="term" value="F:peptidyl-prolyl cis-trans isomerase activity"/>
    <property type="evidence" value="ECO:0007669"/>
    <property type="project" value="UniProtKB-KW"/>
</dbReference>
<dbReference type="SUPFAM" id="SSF109998">
    <property type="entry name" value="Triger factor/SurA peptide-binding domain-like"/>
    <property type="match status" value="1"/>
</dbReference>
<evidence type="ECO:0000256" key="1">
    <source>
        <dbReference type="ARBA" id="ARBA00000971"/>
    </source>
</evidence>
<evidence type="ECO:0000313" key="8">
    <source>
        <dbReference type="EMBL" id="QRJ64967.1"/>
    </source>
</evidence>
<evidence type="ECO:0000256" key="4">
    <source>
        <dbReference type="ARBA" id="ARBA00023110"/>
    </source>
</evidence>
<comment type="similarity">
    <text evidence="2">Belongs to the PpiC/parvulin rotamase family.</text>
</comment>
<feature type="domain" description="PpiC" evidence="7">
    <location>
        <begin position="134"/>
        <end position="232"/>
    </location>
</feature>
<dbReference type="InterPro" id="IPR046357">
    <property type="entry name" value="PPIase_dom_sf"/>
</dbReference>
<reference evidence="8" key="1">
    <citation type="submission" date="2020-11" db="EMBL/GenBank/DDBJ databases">
        <title>Azospira restricta DSM 18626 genome sequence.</title>
        <authorList>
            <person name="Moe W.M."/>
        </authorList>
    </citation>
    <scope>NUCLEOTIDE SEQUENCE</scope>
    <source>
        <strain evidence="8">DSM 18626</strain>
    </source>
</reference>
<dbReference type="SUPFAM" id="SSF54534">
    <property type="entry name" value="FKBP-like"/>
    <property type="match status" value="1"/>
</dbReference>
<keyword evidence="9" id="KW-1185">Reference proteome</keyword>
<dbReference type="Gene3D" id="1.10.4030.10">
    <property type="entry name" value="Porin chaperone SurA, peptide-binding domain"/>
    <property type="match status" value="1"/>
</dbReference>
<dbReference type="EC" id="5.2.1.8" evidence="3"/>
<evidence type="ECO:0000256" key="3">
    <source>
        <dbReference type="ARBA" id="ARBA00013194"/>
    </source>
</evidence>
<dbReference type="Proteomes" id="UP000663444">
    <property type="component" value="Chromosome"/>
</dbReference>
<evidence type="ECO:0000259" key="7">
    <source>
        <dbReference type="PROSITE" id="PS50198"/>
    </source>
</evidence>
<evidence type="ECO:0000256" key="6">
    <source>
        <dbReference type="PROSITE-ProRule" id="PRU00278"/>
    </source>
</evidence>
<dbReference type="KEGG" id="ares:IWH25_06395"/>
<dbReference type="InterPro" id="IPR023058">
    <property type="entry name" value="PPIase_PpiC_CS"/>
</dbReference>
<dbReference type="PANTHER" id="PTHR47245:SF2">
    <property type="entry name" value="PEPTIDYL-PROLYL CIS-TRANS ISOMERASE HP_0175-RELATED"/>
    <property type="match status" value="1"/>
</dbReference>
<dbReference type="InterPro" id="IPR000297">
    <property type="entry name" value="PPIase_PpiC"/>
</dbReference>
<dbReference type="InterPro" id="IPR027304">
    <property type="entry name" value="Trigger_fact/SurA_dom_sf"/>
</dbReference>
<dbReference type="RefSeq" id="WP_203388495.1">
    <property type="nucleotide sequence ID" value="NZ_CP064781.1"/>
</dbReference>
<dbReference type="PROSITE" id="PS50198">
    <property type="entry name" value="PPIC_PPIASE_2"/>
    <property type="match status" value="1"/>
</dbReference>
<dbReference type="PANTHER" id="PTHR47245">
    <property type="entry name" value="PEPTIDYLPROLYL ISOMERASE"/>
    <property type="match status" value="1"/>
</dbReference>
<accession>A0A974SRB4</accession>
<protein>
    <recommendedName>
        <fullName evidence="3">peptidylprolyl isomerase</fullName>
        <ecNumber evidence="3">5.2.1.8</ecNumber>
    </recommendedName>
</protein>
<name>A0A974SRB4_9RHOO</name>
<evidence type="ECO:0000313" key="9">
    <source>
        <dbReference type="Proteomes" id="UP000663444"/>
    </source>
</evidence>
<keyword evidence="4 6" id="KW-0697">Rotamase</keyword>